<comment type="caution">
    <text evidence="8">The sequence shown here is derived from an EMBL/GenBank/DDBJ whole genome shotgun (WGS) entry which is preliminary data.</text>
</comment>
<feature type="transmembrane region" description="Helical" evidence="7">
    <location>
        <begin position="519"/>
        <end position="539"/>
    </location>
</feature>
<protein>
    <recommendedName>
        <fullName evidence="10">FUSC family protein</fullName>
    </recommendedName>
</protein>
<keyword evidence="5 7" id="KW-1133">Transmembrane helix</keyword>
<feature type="transmembrane region" description="Helical" evidence="7">
    <location>
        <begin position="407"/>
        <end position="425"/>
    </location>
</feature>
<evidence type="ECO:0000256" key="4">
    <source>
        <dbReference type="ARBA" id="ARBA00022692"/>
    </source>
</evidence>
<evidence type="ECO:0000313" key="8">
    <source>
        <dbReference type="EMBL" id="OWP47846.1"/>
    </source>
</evidence>
<evidence type="ECO:0000256" key="1">
    <source>
        <dbReference type="ARBA" id="ARBA00004651"/>
    </source>
</evidence>
<evidence type="ECO:0000313" key="9">
    <source>
        <dbReference type="Proteomes" id="UP000198145"/>
    </source>
</evidence>
<dbReference type="PANTHER" id="PTHR30509">
    <property type="entry name" value="P-HYDROXYBENZOIC ACID EFFLUX PUMP SUBUNIT-RELATED"/>
    <property type="match status" value="1"/>
</dbReference>
<dbReference type="GO" id="GO:0022857">
    <property type="term" value="F:transmembrane transporter activity"/>
    <property type="evidence" value="ECO:0007669"/>
    <property type="project" value="InterPro"/>
</dbReference>
<dbReference type="STRING" id="46680.GCA_000807755_01972"/>
<keyword evidence="4 7" id="KW-0812">Transmembrane</keyword>
<feature type="transmembrane region" description="Helical" evidence="7">
    <location>
        <begin position="94"/>
        <end position="112"/>
    </location>
</feature>
<keyword evidence="6 7" id="KW-0472">Membrane</keyword>
<dbReference type="EMBL" id="NJBA01000012">
    <property type="protein sequence ID" value="OWP47846.1"/>
    <property type="molecule type" value="Genomic_DNA"/>
</dbReference>
<keyword evidence="3" id="KW-1003">Cell membrane</keyword>
<dbReference type="Proteomes" id="UP000198145">
    <property type="component" value="Unassembled WGS sequence"/>
</dbReference>
<feature type="transmembrane region" description="Helical" evidence="7">
    <location>
        <begin position="70"/>
        <end position="88"/>
    </location>
</feature>
<dbReference type="Pfam" id="PF04632">
    <property type="entry name" value="FUSC"/>
    <property type="match status" value="1"/>
</dbReference>
<dbReference type="AlphaFoldDB" id="A0A2D0AC57"/>
<dbReference type="RefSeq" id="WP_088421552.1">
    <property type="nucleotide sequence ID" value="NZ_NJBA01000012.1"/>
</dbReference>
<feature type="transmembrane region" description="Helical" evidence="7">
    <location>
        <begin position="434"/>
        <end position="454"/>
    </location>
</feature>
<dbReference type="eggNOG" id="COG1289">
    <property type="taxonomic scope" value="Bacteria"/>
</dbReference>
<evidence type="ECO:0000256" key="2">
    <source>
        <dbReference type="ARBA" id="ARBA00022448"/>
    </source>
</evidence>
<gene>
    <name evidence="8" type="ORF">CEG18_27210</name>
</gene>
<feature type="transmembrane region" description="Helical" evidence="7">
    <location>
        <begin position="149"/>
        <end position="167"/>
    </location>
</feature>
<name>A0A2D0AC57_PSENT</name>
<evidence type="ECO:0000256" key="5">
    <source>
        <dbReference type="ARBA" id="ARBA00022989"/>
    </source>
</evidence>
<dbReference type="InterPro" id="IPR006726">
    <property type="entry name" value="PHBA_efflux_AaeB/fusaric-R"/>
</dbReference>
<feature type="transmembrane region" description="Helical" evidence="7">
    <location>
        <begin position="379"/>
        <end position="401"/>
    </location>
</feature>
<dbReference type="GO" id="GO:0005886">
    <property type="term" value="C:plasma membrane"/>
    <property type="evidence" value="ECO:0007669"/>
    <property type="project" value="UniProtKB-SubCell"/>
</dbReference>
<evidence type="ECO:0000256" key="6">
    <source>
        <dbReference type="ARBA" id="ARBA00023136"/>
    </source>
</evidence>
<accession>A0A2D0AC57</accession>
<keyword evidence="2" id="KW-0813">Transport</keyword>
<evidence type="ECO:0008006" key="10">
    <source>
        <dbReference type="Google" id="ProtNLM"/>
    </source>
</evidence>
<sequence>MSPMLLYLRAIIHPGRDTLLFALRTVLAGLLTLYLAFLLDLDQPKWATMTVVIISTPLAGMTLQKSFGQVIGTAIGAMVAVAIMALFPQAPLPFIVTLALWLAICTAGGTLMRFTYSHAFVLSGFTAVIVALLAQPAPESTYTLAITRVTETLLGVACVTLVSLFFARPQSVARGYFAKVDQLIRLIAVHAAAVIRGEEREEDFRQRQQQLLGEISALEMLRRHLYFDAPRLRGADELVQQLANQLVLMTSRLAILRRQRKLIEARLSGPLPESVRRLREDELACLAELAEFGRDLPAPTRKRITQLRQRFDAAARQAEELADGLPTSLRSLAWALRFEQARLMQQLDEMIELSEAIQEGRPGSSSYPQSQAQALHLDFHLAAMNATRAFVALCCAGWIWIETAWDGARAGMILIGILCSLLATFPRPLLASLAYMRGLAMALVASALLQFLLLPSVGDFEMLALFLTPLLYVIAVGLANPQTAGIGIGLGLSTFLLVGPQNQGAWINTSLQWFEFAGGYVSAGGLALLVYAWVFPFDADARLRRQSRRTRAEVRSVLLSKPSEARRFLFESRMVDRLAIMLGLLPAARDSQSGERFQCSLASMTLGVVLHQLRRESLNANGLPQALRARLSLLLDELAACLDQPPAAPLHRVLPAMRELGNELDELQGHGNYPSGDAMRPVFVSGVALLVAADLLERFRDLYGESATLHDDHGEAALHAR</sequence>
<organism evidence="8 9">
    <name type="scientific">Pseudomonas nitroreducens</name>
    <dbReference type="NCBI Taxonomy" id="46680"/>
    <lineage>
        <taxon>Bacteria</taxon>
        <taxon>Pseudomonadati</taxon>
        <taxon>Pseudomonadota</taxon>
        <taxon>Gammaproteobacteria</taxon>
        <taxon>Pseudomonadales</taxon>
        <taxon>Pseudomonadaceae</taxon>
        <taxon>Pseudomonas</taxon>
    </lineage>
</organism>
<evidence type="ECO:0000256" key="3">
    <source>
        <dbReference type="ARBA" id="ARBA00022475"/>
    </source>
</evidence>
<evidence type="ECO:0000256" key="7">
    <source>
        <dbReference type="SAM" id="Phobius"/>
    </source>
</evidence>
<dbReference type="PANTHER" id="PTHR30509:SF9">
    <property type="entry name" value="MULTIDRUG RESISTANCE PROTEIN MDTO"/>
    <property type="match status" value="1"/>
</dbReference>
<comment type="subcellular location">
    <subcellularLocation>
        <location evidence="1">Cell membrane</location>
        <topology evidence="1">Multi-pass membrane protein</topology>
    </subcellularLocation>
</comment>
<feature type="transmembrane region" description="Helical" evidence="7">
    <location>
        <begin position="21"/>
        <end position="39"/>
    </location>
</feature>
<reference evidence="8 9" key="1">
    <citation type="submission" date="2017-06" db="EMBL/GenBank/DDBJ databases">
        <title>Draft genome of Pseudomonas nitroreducens DF05.</title>
        <authorList>
            <person name="Iyer R."/>
        </authorList>
    </citation>
    <scope>NUCLEOTIDE SEQUENCE [LARGE SCALE GENOMIC DNA]</scope>
    <source>
        <strain evidence="8 9">DF05</strain>
    </source>
</reference>
<proteinExistence type="predicted"/>
<feature type="transmembrane region" description="Helical" evidence="7">
    <location>
        <begin position="119"/>
        <end position="137"/>
    </location>
</feature>